<feature type="signal peptide" evidence="1">
    <location>
        <begin position="1"/>
        <end position="28"/>
    </location>
</feature>
<dbReference type="InterPro" id="IPR038696">
    <property type="entry name" value="IalB_sf"/>
</dbReference>
<dbReference type="Gene3D" id="2.60.40.1880">
    <property type="entry name" value="Invasion associated locus B (IalB) protein"/>
    <property type="match status" value="1"/>
</dbReference>
<dbReference type="Proteomes" id="UP000199074">
    <property type="component" value="Unassembled WGS sequence"/>
</dbReference>
<sequence length="175" mass="18072">MARNTMTGSLVLGLAATAIMAFAIPAQAQQATQLGTFNAWTAWQATDASGQICYVSAQPQKSEPAGANRDPIHFMIIHRKGLGTKNEVQTLIGYPFNATAANASASVDGKSYPMVTEGSAAWLASTGDEAGFVSAFKAGSQMVVRGTSQRGTNTVDTYSLSGATAAMNAIDAACQ</sequence>
<accession>A0A1I7NSJ7</accession>
<dbReference type="InterPro" id="IPR010642">
    <property type="entry name" value="Invasion_prot_B"/>
</dbReference>
<evidence type="ECO:0000313" key="3">
    <source>
        <dbReference type="Proteomes" id="UP000199074"/>
    </source>
</evidence>
<organism evidence="2 3">
    <name type="scientific">Devosia crocina</name>
    <dbReference type="NCBI Taxonomy" id="429728"/>
    <lineage>
        <taxon>Bacteria</taxon>
        <taxon>Pseudomonadati</taxon>
        <taxon>Pseudomonadota</taxon>
        <taxon>Alphaproteobacteria</taxon>
        <taxon>Hyphomicrobiales</taxon>
        <taxon>Devosiaceae</taxon>
        <taxon>Devosia</taxon>
    </lineage>
</organism>
<evidence type="ECO:0000256" key="1">
    <source>
        <dbReference type="SAM" id="SignalP"/>
    </source>
</evidence>
<protein>
    <recommendedName>
        <fullName evidence="4">Invasion protein IalB, involved in pathogenesis</fullName>
    </recommendedName>
</protein>
<keyword evidence="1" id="KW-0732">Signal</keyword>
<dbReference type="AlphaFoldDB" id="A0A1I7NSJ7"/>
<keyword evidence="3" id="KW-1185">Reference proteome</keyword>
<evidence type="ECO:0000313" key="2">
    <source>
        <dbReference type="EMBL" id="SFV37568.1"/>
    </source>
</evidence>
<name>A0A1I7NSJ7_9HYPH</name>
<evidence type="ECO:0008006" key="4">
    <source>
        <dbReference type="Google" id="ProtNLM"/>
    </source>
</evidence>
<dbReference type="Pfam" id="PF06776">
    <property type="entry name" value="IalB"/>
    <property type="match status" value="1"/>
</dbReference>
<proteinExistence type="predicted"/>
<gene>
    <name evidence="2" type="ORF">SAMN05216456_2990</name>
</gene>
<dbReference type="STRING" id="429728.SAMN05216456_2990"/>
<feature type="chain" id="PRO_5011544908" description="Invasion protein IalB, involved in pathogenesis" evidence="1">
    <location>
        <begin position="29"/>
        <end position="175"/>
    </location>
</feature>
<dbReference type="EMBL" id="FPCK01000003">
    <property type="protein sequence ID" value="SFV37568.1"/>
    <property type="molecule type" value="Genomic_DNA"/>
</dbReference>
<reference evidence="2 3" key="1">
    <citation type="submission" date="2016-10" db="EMBL/GenBank/DDBJ databases">
        <authorList>
            <person name="de Groot N.N."/>
        </authorList>
    </citation>
    <scope>NUCLEOTIDE SEQUENCE [LARGE SCALE GENOMIC DNA]</scope>
    <source>
        <strain evidence="2 3">IPL20</strain>
    </source>
</reference>